<evidence type="ECO:0000313" key="4">
    <source>
        <dbReference type="Proteomes" id="UP001226691"/>
    </source>
</evidence>
<feature type="transmembrane region" description="Helical" evidence="1">
    <location>
        <begin position="422"/>
        <end position="440"/>
    </location>
</feature>
<evidence type="ECO:0000259" key="2">
    <source>
        <dbReference type="Pfam" id="PF02518"/>
    </source>
</evidence>
<organism evidence="3 4">
    <name type="scientific">Microbacterium trichothecenolyticum</name>
    <name type="common">Aureobacterium trichothecenolyticum</name>
    <dbReference type="NCBI Taxonomy" id="69370"/>
    <lineage>
        <taxon>Bacteria</taxon>
        <taxon>Bacillati</taxon>
        <taxon>Actinomycetota</taxon>
        <taxon>Actinomycetes</taxon>
        <taxon>Micrococcales</taxon>
        <taxon>Microbacteriaceae</taxon>
        <taxon>Microbacterium</taxon>
    </lineage>
</organism>
<dbReference type="Pfam" id="PF02518">
    <property type="entry name" value="HATPase_c"/>
    <property type="match status" value="1"/>
</dbReference>
<comment type="caution">
    <text evidence="3">The sequence shown here is derived from an EMBL/GenBank/DDBJ whole genome shotgun (WGS) entry which is preliminary data.</text>
</comment>
<feature type="transmembrane region" description="Helical" evidence="1">
    <location>
        <begin position="522"/>
        <end position="545"/>
    </location>
</feature>
<keyword evidence="1" id="KW-0812">Transmembrane</keyword>
<keyword evidence="1" id="KW-1133">Transmembrane helix</keyword>
<reference evidence="3 4" key="1">
    <citation type="submission" date="2023-07" db="EMBL/GenBank/DDBJ databases">
        <title>Functional and genomic diversity of the sorghum phyllosphere microbiome.</title>
        <authorList>
            <person name="Shade A."/>
        </authorList>
    </citation>
    <scope>NUCLEOTIDE SEQUENCE [LARGE SCALE GENOMIC DNA]</scope>
    <source>
        <strain evidence="3 4">SORGH_AS_1207</strain>
    </source>
</reference>
<dbReference type="RefSeq" id="WP_307485381.1">
    <property type="nucleotide sequence ID" value="NZ_JAUTBF010000001.1"/>
</dbReference>
<feature type="transmembrane region" description="Helical" evidence="1">
    <location>
        <begin position="45"/>
        <end position="67"/>
    </location>
</feature>
<feature type="domain" description="Histidine kinase/HSP90-like ATPase" evidence="2">
    <location>
        <begin position="288"/>
        <end position="375"/>
    </location>
</feature>
<dbReference type="InterPro" id="IPR003594">
    <property type="entry name" value="HATPase_dom"/>
</dbReference>
<gene>
    <name evidence="3" type="ORF">QE412_002944</name>
</gene>
<dbReference type="InterPro" id="IPR036890">
    <property type="entry name" value="HATPase_C_sf"/>
</dbReference>
<feature type="transmembrane region" description="Helical" evidence="1">
    <location>
        <begin position="477"/>
        <end position="492"/>
    </location>
</feature>
<feature type="transmembrane region" description="Helical" evidence="1">
    <location>
        <begin position="396"/>
        <end position="416"/>
    </location>
</feature>
<dbReference type="Gene3D" id="3.30.565.10">
    <property type="entry name" value="Histidine kinase-like ATPase, C-terminal domain"/>
    <property type="match status" value="1"/>
</dbReference>
<feature type="transmembrane region" description="Helical" evidence="1">
    <location>
        <begin position="12"/>
        <end position="33"/>
    </location>
</feature>
<dbReference type="SUPFAM" id="SSF55874">
    <property type="entry name" value="ATPase domain of HSP90 chaperone/DNA topoisomerase II/histidine kinase"/>
    <property type="match status" value="1"/>
</dbReference>
<evidence type="ECO:0000313" key="3">
    <source>
        <dbReference type="EMBL" id="MDQ1124371.1"/>
    </source>
</evidence>
<proteinExistence type="predicted"/>
<keyword evidence="4" id="KW-1185">Reference proteome</keyword>
<dbReference type="EMBL" id="JAUTBF010000001">
    <property type="protein sequence ID" value="MDQ1124371.1"/>
    <property type="molecule type" value="Genomic_DNA"/>
</dbReference>
<feature type="transmembrane region" description="Helical" evidence="1">
    <location>
        <begin position="74"/>
        <end position="96"/>
    </location>
</feature>
<accession>A0ABU0TXJ6</accession>
<name>A0ABU0TXJ6_MICTR</name>
<keyword evidence="1" id="KW-0472">Membrane</keyword>
<feature type="transmembrane region" description="Helical" evidence="1">
    <location>
        <begin position="499"/>
        <end position="516"/>
    </location>
</feature>
<feature type="transmembrane region" description="Helical" evidence="1">
    <location>
        <begin position="452"/>
        <end position="471"/>
    </location>
</feature>
<dbReference type="Proteomes" id="UP001226691">
    <property type="component" value="Unassembled WGS sequence"/>
</dbReference>
<protein>
    <recommendedName>
        <fullName evidence="2">Histidine kinase/HSP90-like ATPase domain-containing protein</fullName>
    </recommendedName>
</protein>
<sequence>MGDERSGVRAARLVVIRSAAFLVTIVGAVNAGFLSQGHQQGFPVWYNVIGWGAGAITLGVGVIAPLLRPAALRVGAGAAAALYVVFVAFFPLAAHIGHVERMPWLLTASSAAVAAALVAGGTPWGWATVLFGACAGVVYRIGFGGFDVAGVINDAHAVLTAAVICVLGGYVLSVGRGLDDAAASRREAGSREYAERGRLAAHTRTAAIVHDEVLATLALAASPLPVPVDRLAAQARRAVTMVTRLVDDDAGEPVPVDLAVAAEARRGAAAFLPPTRGVPPMPAAVREALLAATRQALDNARRHAPDARRSVSVRVVGAGVEVEIADEGGGFDPSRIADDRLGIRQSIVGRMSRVPGGHAHVDSAPGAGTRVVLSWAAESSAEVTAVGDRRSLSRGAAVVTAAFLVLQVVCAVAAVVGTPSSWPRQVAILILVLIAAEALRRSPAVVPSRGRSALIVATVVVGVIVTVVAAPTTYGDLWPVVALAFLLVGLAVRGRAATALAALAVVVGAVVVGGVVDGAAPGQIVTVTARPALIVIITTMMLLVVRRMQGRIAALHREAVAAAEQRSWSLGARAELGERTDELARTVVPLLTRIAEGRVASEADRRDYAALEGALRDGLRAGALAHEPLRRAVAQARGRGVDVVLLDDSDRVLSEAELRAVSDWMVAAVAEARHSVVGRLLPPGRSTAASVTVDGRALVYDVTRQGSESSFHGE</sequence>
<evidence type="ECO:0000256" key="1">
    <source>
        <dbReference type="SAM" id="Phobius"/>
    </source>
</evidence>